<dbReference type="Proteomes" id="UP001497392">
    <property type="component" value="Unassembled WGS sequence"/>
</dbReference>
<gene>
    <name evidence="2" type="primary">g11608</name>
    <name evidence="2" type="ORF">VP750_LOCUS10374</name>
</gene>
<evidence type="ECO:0000313" key="3">
    <source>
        <dbReference type="Proteomes" id="UP001497392"/>
    </source>
</evidence>
<evidence type="ECO:0000256" key="1">
    <source>
        <dbReference type="SAM" id="MobiDB-lite"/>
    </source>
</evidence>
<feature type="region of interest" description="Disordered" evidence="1">
    <location>
        <begin position="125"/>
        <end position="178"/>
    </location>
</feature>
<dbReference type="EMBL" id="CAXHTA020000018">
    <property type="protein sequence ID" value="CAL5228468.1"/>
    <property type="molecule type" value="Genomic_DNA"/>
</dbReference>
<proteinExistence type="predicted"/>
<feature type="region of interest" description="Disordered" evidence="1">
    <location>
        <begin position="1"/>
        <end position="52"/>
    </location>
</feature>
<evidence type="ECO:0000313" key="2">
    <source>
        <dbReference type="EMBL" id="CAL5228468.1"/>
    </source>
</evidence>
<accession>A0ABP1GCQ5</accession>
<feature type="compositionally biased region" description="Basic and acidic residues" evidence="1">
    <location>
        <begin position="131"/>
        <end position="154"/>
    </location>
</feature>
<feature type="compositionally biased region" description="Polar residues" evidence="1">
    <location>
        <begin position="157"/>
        <end position="166"/>
    </location>
</feature>
<sequence>MRVVSPAGIGQEGHKRRQKPRLATPLGRRGLTFSSPPHVPRARPPRKTDFTHTPDQVWHIAAENQRTVKRLMNISHRRSEWVGVHESKVFVPKLSGTARRRREAQLRLEQSNAWLQKRLQAIDGSAGRAYSPDRAHSPDKPDSPSARQRLDKEPQSAPASHPQQHALTRGSPDLWSGSIAAVHGSGSSFLENDISAADQGLQLRRESPVPGLDLAGIRDKEASAVAEENVVNS</sequence>
<protein>
    <submittedName>
        <fullName evidence="2">G11608 protein</fullName>
    </submittedName>
</protein>
<comment type="caution">
    <text evidence="2">The sequence shown here is derived from an EMBL/GenBank/DDBJ whole genome shotgun (WGS) entry which is preliminary data.</text>
</comment>
<name>A0ABP1GCQ5_9CHLO</name>
<organism evidence="2 3">
    <name type="scientific">Coccomyxa viridis</name>
    <dbReference type="NCBI Taxonomy" id="1274662"/>
    <lineage>
        <taxon>Eukaryota</taxon>
        <taxon>Viridiplantae</taxon>
        <taxon>Chlorophyta</taxon>
        <taxon>core chlorophytes</taxon>
        <taxon>Trebouxiophyceae</taxon>
        <taxon>Trebouxiophyceae incertae sedis</taxon>
        <taxon>Coccomyxaceae</taxon>
        <taxon>Coccomyxa</taxon>
    </lineage>
</organism>
<reference evidence="2 3" key="1">
    <citation type="submission" date="2024-06" db="EMBL/GenBank/DDBJ databases">
        <authorList>
            <person name="Kraege A."/>
            <person name="Thomma B."/>
        </authorList>
    </citation>
    <scope>NUCLEOTIDE SEQUENCE [LARGE SCALE GENOMIC DNA]</scope>
</reference>
<keyword evidence="3" id="KW-1185">Reference proteome</keyword>